<feature type="transmembrane region" description="Helical" evidence="1">
    <location>
        <begin position="194"/>
        <end position="214"/>
    </location>
</feature>
<comment type="caution">
    <text evidence="2">The sequence shown here is derived from an EMBL/GenBank/DDBJ whole genome shotgun (WGS) entry which is preliminary data.</text>
</comment>
<sequence>MAVAPGTPYLCACFILYVFQSKVSSSRLSCQSSLRRAHYFERLSSAKTTVFALLVNIFLLLNLYFVIFVVTWPDDDFEQMISECVRFSGMRTTRIVFLGFSMKYRVSGFRLGLLLELLLSLTLMGIINIFCALKINGFLKDASQNSNSLIIQRRMFILLLLQTTIPFTFLLVPCFVAFFLLFTGIDSTPLITNVLSILLIIYPVFNPVIIIGYLDEYRNFVLSNLKLKKRVKQPETSHIIFNITRPATYSSQAAAF</sequence>
<dbReference type="SUPFAM" id="SSF81321">
    <property type="entry name" value="Family A G protein-coupled receptor-like"/>
    <property type="match status" value="1"/>
</dbReference>
<dbReference type="InterPro" id="IPR019428">
    <property type="entry name" value="7TM_GPCR_serpentine_rcpt_Str"/>
</dbReference>
<feature type="transmembrane region" description="Helical" evidence="1">
    <location>
        <begin position="156"/>
        <end position="182"/>
    </location>
</feature>
<organism evidence="2 3">
    <name type="scientific">Trichostrongylus colubriformis</name>
    <name type="common">Black scour worm</name>
    <dbReference type="NCBI Taxonomy" id="6319"/>
    <lineage>
        <taxon>Eukaryota</taxon>
        <taxon>Metazoa</taxon>
        <taxon>Ecdysozoa</taxon>
        <taxon>Nematoda</taxon>
        <taxon>Chromadorea</taxon>
        <taxon>Rhabditida</taxon>
        <taxon>Rhabditina</taxon>
        <taxon>Rhabditomorpha</taxon>
        <taxon>Strongyloidea</taxon>
        <taxon>Trichostrongylidae</taxon>
        <taxon>Trichostrongylus</taxon>
    </lineage>
</organism>
<dbReference type="EMBL" id="WIXE01021542">
    <property type="protein sequence ID" value="KAK5968298.1"/>
    <property type="molecule type" value="Genomic_DNA"/>
</dbReference>
<feature type="transmembrane region" description="Helical" evidence="1">
    <location>
        <begin position="49"/>
        <end position="72"/>
    </location>
</feature>
<protein>
    <submittedName>
        <fullName evidence="2">7TM GPCR domain containing protein</fullName>
    </submittedName>
</protein>
<evidence type="ECO:0000313" key="3">
    <source>
        <dbReference type="Proteomes" id="UP001331761"/>
    </source>
</evidence>
<dbReference type="PANTHER" id="PTHR22943:SF248">
    <property type="entry name" value="SEVEN TM RECEPTOR"/>
    <property type="match status" value="1"/>
</dbReference>
<keyword evidence="1" id="KW-0472">Membrane</keyword>
<proteinExistence type="predicted"/>
<gene>
    <name evidence="2" type="ORF">GCK32_004766</name>
</gene>
<keyword evidence="3" id="KW-1185">Reference proteome</keyword>
<evidence type="ECO:0000313" key="2">
    <source>
        <dbReference type="EMBL" id="KAK5968298.1"/>
    </source>
</evidence>
<feature type="transmembrane region" description="Helical" evidence="1">
    <location>
        <begin position="111"/>
        <end position="135"/>
    </location>
</feature>
<name>A0AAN8IFV2_TRICO</name>
<dbReference type="Proteomes" id="UP001331761">
    <property type="component" value="Unassembled WGS sequence"/>
</dbReference>
<keyword evidence="1" id="KW-0812">Transmembrane</keyword>
<dbReference type="AlphaFoldDB" id="A0AAN8IFV2"/>
<evidence type="ECO:0000256" key="1">
    <source>
        <dbReference type="SAM" id="Phobius"/>
    </source>
</evidence>
<accession>A0AAN8IFV2</accession>
<dbReference type="Pfam" id="PF10326">
    <property type="entry name" value="7TM_GPCR_Str"/>
    <property type="match status" value="1"/>
</dbReference>
<keyword evidence="1" id="KW-1133">Transmembrane helix</keyword>
<dbReference type="PANTHER" id="PTHR22943">
    <property type="entry name" value="7-TRANSMEMBRANE DOMAIN RECEPTOR C.ELEGANS"/>
    <property type="match status" value="1"/>
</dbReference>
<reference evidence="2 3" key="1">
    <citation type="submission" date="2019-10" db="EMBL/GenBank/DDBJ databases">
        <title>Assembly and Annotation for the nematode Trichostrongylus colubriformis.</title>
        <authorList>
            <person name="Martin J."/>
        </authorList>
    </citation>
    <scope>NUCLEOTIDE SEQUENCE [LARGE SCALE GENOMIC DNA]</scope>
    <source>
        <strain evidence="2">G859</strain>
        <tissue evidence="2">Whole worm</tissue>
    </source>
</reference>